<feature type="region of interest" description="Disordered" evidence="1">
    <location>
        <begin position="34"/>
        <end position="57"/>
    </location>
</feature>
<keyword evidence="2" id="KW-0732">Signal</keyword>
<sequence>MQKRFSFPPLPRTALAIAAAAALALSGCAGSSGSGTPAESYAASGQTGSPSNASSDAASEQARFDAFLAHQFQESVQDDPLSLHFLVRNPENYGITEPEMKFPEYSLEQLQKDSEENAAVLEELSSFDTSLLTSDQLFTYRMMKDTLETEAGSKGLELYNQPLSALIGTQAELPTLLAEYTFYNRADIDHYLALLSQIDTYYKQLAAYEQAQADAGLAPSDDTIDRILKSCKSYLIRPENSLLTETFASRLNAVEGLSNAEKASYKAKHLTILKEHFIPAYTNLSKALESLKGSHPEVGGLSTYEHGREYYAYLAAALTGTDSSVDALKTRIEKQMQADLSEIRVRLKEHPELVRQMTDSAITLSDPDEILQNLQTQIQDDFPALTDTSYTLKYVPEALESSLSPAFFLVPPIDSDGSNTIYINEKASTEQNLYTMLAHEGYPGHLYQSAYFNDREPVPVRRLLACGGYNEGWGLYSELYAYSFDNGLPEAVKPLMRCSEASSYGLYALLDICIHYDGWDLATTTSYLENSYGFTDPESAREIYLAIIDNPGNYLKYYTGYLEILTMRQEAEEVLGNKFNAKSFHQFILNMDGASFRVIKPYFQTWLMTEKLHV</sequence>
<proteinExistence type="predicted"/>
<dbReference type="Pfam" id="PF05960">
    <property type="entry name" value="DUF885"/>
    <property type="match status" value="1"/>
</dbReference>
<dbReference type="PROSITE" id="PS51257">
    <property type="entry name" value="PROKAR_LIPOPROTEIN"/>
    <property type="match status" value="1"/>
</dbReference>
<comment type="caution">
    <text evidence="3">The sequence shown here is derived from an EMBL/GenBank/DDBJ whole genome shotgun (WGS) entry which is preliminary data.</text>
</comment>
<dbReference type="PANTHER" id="PTHR33361">
    <property type="entry name" value="GLR0591 PROTEIN"/>
    <property type="match status" value="1"/>
</dbReference>
<gene>
    <name evidence="3" type="ORF">C7U56_08090</name>
</gene>
<reference evidence="3 4" key="1">
    <citation type="submission" date="2018-03" db="EMBL/GenBank/DDBJ databases">
        <title>Lachnoclostridium SNUG30386 gen.nov., sp.nov., isolated from human faeces.</title>
        <authorList>
            <person name="Seo B."/>
            <person name="Jeon K."/>
            <person name="Ko G."/>
        </authorList>
    </citation>
    <scope>NUCLEOTIDE SEQUENCE [LARGE SCALE GENOMIC DNA]</scope>
    <source>
        <strain evidence="3 4">SNUG30386</strain>
    </source>
</reference>
<evidence type="ECO:0000256" key="2">
    <source>
        <dbReference type="SAM" id="SignalP"/>
    </source>
</evidence>
<feature type="chain" id="PRO_5038554239" evidence="2">
    <location>
        <begin position="32"/>
        <end position="614"/>
    </location>
</feature>
<organism evidence="3 4">
    <name type="scientific">Clostridium fessum</name>
    <dbReference type="NCBI Taxonomy" id="2126740"/>
    <lineage>
        <taxon>Bacteria</taxon>
        <taxon>Bacillati</taxon>
        <taxon>Bacillota</taxon>
        <taxon>Clostridia</taxon>
        <taxon>Eubacteriales</taxon>
        <taxon>Clostridiaceae</taxon>
        <taxon>Clostridium</taxon>
    </lineage>
</organism>
<evidence type="ECO:0000256" key="1">
    <source>
        <dbReference type="SAM" id="MobiDB-lite"/>
    </source>
</evidence>
<dbReference type="Proteomes" id="UP000241048">
    <property type="component" value="Unassembled WGS sequence"/>
</dbReference>
<evidence type="ECO:0000313" key="4">
    <source>
        <dbReference type="Proteomes" id="UP000241048"/>
    </source>
</evidence>
<evidence type="ECO:0000313" key="3">
    <source>
        <dbReference type="EMBL" id="PST37809.1"/>
    </source>
</evidence>
<dbReference type="RefSeq" id="WP_107000845.1">
    <property type="nucleotide sequence ID" value="NZ_JAQDZI010000002.1"/>
</dbReference>
<dbReference type="AlphaFoldDB" id="A0A2T3FRD3"/>
<feature type="compositionally biased region" description="Polar residues" evidence="1">
    <location>
        <begin position="43"/>
        <end position="57"/>
    </location>
</feature>
<keyword evidence="4" id="KW-1185">Reference proteome</keyword>
<feature type="signal peptide" evidence="2">
    <location>
        <begin position="1"/>
        <end position="31"/>
    </location>
</feature>
<accession>A0A2T3FRD3</accession>
<dbReference type="InterPro" id="IPR010281">
    <property type="entry name" value="DUF885"/>
</dbReference>
<dbReference type="EMBL" id="PYLO01000002">
    <property type="protein sequence ID" value="PST37809.1"/>
    <property type="molecule type" value="Genomic_DNA"/>
</dbReference>
<protein>
    <submittedName>
        <fullName evidence="3">DUF885 domain-containing protein</fullName>
    </submittedName>
</protein>
<dbReference type="PANTHER" id="PTHR33361:SF2">
    <property type="entry name" value="DUF885 DOMAIN-CONTAINING PROTEIN"/>
    <property type="match status" value="1"/>
</dbReference>
<name>A0A2T3FRD3_9CLOT</name>